<feature type="region of interest" description="Disordered" evidence="1">
    <location>
        <begin position="1"/>
        <end position="20"/>
    </location>
</feature>
<organism evidence="3 4">
    <name type="scientific">Reticulomyxa filosa</name>
    <dbReference type="NCBI Taxonomy" id="46433"/>
    <lineage>
        <taxon>Eukaryota</taxon>
        <taxon>Sar</taxon>
        <taxon>Rhizaria</taxon>
        <taxon>Retaria</taxon>
        <taxon>Foraminifera</taxon>
        <taxon>Monothalamids</taxon>
        <taxon>Reticulomyxidae</taxon>
        <taxon>Reticulomyxa</taxon>
    </lineage>
</organism>
<dbReference type="Proteomes" id="UP000023152">
    <property type="component" value="Unassembled WGS sequence"/>
</dbReference>
<keyword evidence="2" id="KW-0472">Membrane</keyword>
<sequence>MKREWQWVEKSNDENDREHDKDIGLDVNLHVQRSSVDCSNVAEDINSGEEKKDDLLTFELVYDLFKLQHVELRNAPYVVTVWIDRVTKNGVLFKGESLNFGFVDVDFFGKHDERVVFHEKQHWRTKSKHVCEWKECKRIEFEDVHALPWKLGLSFEYGQREARTTASGPFFVEQHLPIYTDQVGKPSYVTRHLQWKLTDAIGLGSIDTDVSIRFGVQVNIGTKQLMKSHLRADTRNKNDTLSHLLDANKRVLKKLYQHVFVENDEFGVFLMEGASKTDLTDDDLVEHMEGFCRDMGLTTRTHRNETVQEQIYYDDWLDTFYIWTPDENLPFGQNYTNTYHIFLRYLFLKNIVLAGQDKELNIFRRYLFDNENQKQKLTLSLFALILQILLTLAIVGYIIEDFVYDTFSWRNHIDAQRVLIIIVSLLIMSFISVTSKATMEAFLKFYQHVYLIFNIPLYFVLGDCICNVIIAPIISIVSLFFLLASQSLADVVINSFALTFLLSLDDMVNVFESDEANLLEGDIRRFIQDHCRSPTIITYNSKHFLSIFLSPKNIVENILRSIQYCKLIFIQKIHKKEL</sequence>
<name>X6MJ78_RETFI</name>
<evidence type="ECO:0000256" key="1">
    <source>
        <dbReference type="SAM" id="MobiDB-lite"/>
    </source>
</evidence>
<feature type="transmembrane region" description="Helical" evidence="2">
    <location>
        <begin position="449"/>
        <end position="474"/>
    </location>
</feature>
<proteinExistence type="predicted"/>
<keyword evidence="4" id="KW-1185">Reference proteome</keyword>
<dbReference type="AlphaFoldDB" id="X6MJ78"/>
<reference evidence="3 4" key="1">
    <citation type="journal article" date="2013" name="Curr. Biol.">
        <title>The Genome of the Foraminiferan Reticulomyxa filosa.</title>
        <authorList>
            <person name="Glockner G."/>
            <person name="Hulsmann N."/>
            <person name="Schleicher M."/>
            <person name="Noegel A.A."/>
            <person name="Eichinger L."/>
            <person name="Gallinger C."/>
            <person name="Pawlowski J."/>
            <person name="Sierra R."/>
            <person name="Euteneuer U."/>
            <person name="Pillet L."/>
            <person name="Moustafa A."/>
            <person name="Platzer M."/>
            <person name="Groth M."/>
            <person name="Szafranski K."/>
            <person name="Schliwa M."/>
        </authorList>
    </citation>
    <scope>NUCLEOTIDE SEQUENCE [LARGE SCALE GENOMIC DNA]</scope>
</reference>
<gene>
    <name evidence="3" type="ORF">RFI_23479</name>
</gene>
<keyword evidence="2" id="KW-1133">Transmembrane helix</keyword>
<keyword evidence="2" id="KW-0812">Transmembrane</keyword>
<feature type="transmembrane region" description="Helical" evidence="2">
    <location>
        <begin position="377"/>
        <end position="399"/>
    </location>
</feature>
<evidence type="ECO:0000256" key="2">
    <source>
        <dbReference type="SAM" id="Phobius"/>
    </source>
</evidence>
<feature type="transmembrane region" description="Helical" evidence="2">
    <location>
        <begin position="419"/>
        <end position="437"/>
    </location>
</feature>
<evidence type="ECO:0000313" key="4">
    <source>
        <dbReference type="Proteomes" id="UP000023152"/>
    </source>
</evidence>
<accession>X6MJ78</accession>
<feature type="transmembrane region" description="Helical" evidence="2">
    <location>
        <begin position="480"/>
        <end position="502"/>
    </location>
</feature>
<comment type="caution">
    <text evidence="3">The sequence shown here is derived from an EMBL/GenBank/DDBJ whole genome shotgun (WGS) entry which is preliminary data.</text>
</comment>
<evidence type="ECO:0008006" key="5">
    <source>
        <dbReference type="Google" id="ProtNLM"/>
    </source>
</evidence>
<evidence type="ECO:0000313" key="3">
    <source>
        <dbReference type="EMBL" id="ETO13889.1"/>
    </source>
</evidence>
<protein>
    <recommendedName>
        <fullName evidence="5">C2 domain-containing protein</fullName>
    </recommendedName>
</protein>
<dbReference type="EMBL" id="ASPP01020338">
    <property type="protein sequence ID" value="ETO13889.1"/>
    <property type="molecule type" value="Genomic_DNA"/>
</dbReference>